<dbReference type="PANTHER" id="PTHR12526">
    <property type="entry name" value="GLYCOSYLTRANSFERASE"/>
    <property type="match status" value="1"/>
</dbReference>
<organism evidence="2 3">
    <name type="scientific">Paenibacillus artemisiicola</name>
    <dbReference type="NCBI Taxonomy" id="1172618"/>
    <lineage>
        <taxon>Bacteria</taxon>
        <taxon>Bacillati</taxon>
        <taxon>Bacillota</taxon>
        <taxon>Bacilli</taxon>
        <taxon>Bacillales</taxon>
        <taxon>Paenibacillaceae</taxon>
        <taxon>Paenibacillus</taxon>
    </lineage>
</organism>
<comment type="caution">
    <text evidence="2">The sequence shown here is derived from an EMBL/GenBank/DDBJ whole genome shotgun (WGS) entry which is preliminary data.</text>
</comment>
<evidence type="ECO:0000259" key="1">
    <source>
        <dbReference type="Pfam" id="PF00534"/>
    </source>
</evidence>
<accession>A0ABS3W902</accession>
<reference evidence="2 3" key="1">
    <citation type="submission" date="2021-03" db="EMBL/GenBank/DDBJ databases">
        <title>Paenibacillus artemisicola MWE-103 whole genome sequence.</title>
        <authorList>
            <person name="Ham Y.J."/>
        </authorList>
    </citation>
    <scope>NUCLEOTIDE SEQUENCE [LARGE SCALE GENOMIC DNA]</scope>
    <source>
        <strain evidence="2 3">MWE-103</strain>
    </source>
</reference>
<dbReference type="RefSeq" id="WP_208847706.1">
    <property type="nucleotide sequence ID" value="NZ_JAGGDJ010000005.1"/>
</dbReference>
<dbReference type="EMBL" id="JAGGDJ010000005">
    <property type="protein sequence ID" value="MBO7744779.1"/>
    <property type="molecule type" value="Genomic_DNA"/>
</dbReference>
<dbReference type="SUPFAM" id="SSF53756">
    <property type="entry name" value="UDP-Glycosyltransferase/glycogen phosphorylase"/>
    <property type="match status" value="1"/>
</dbReference>
<dbReference type="Pfam" id="PF00534">
    <property type="entry name" value="Glycos_transf_1"/>
    <property type="match status" value="1"/>
</dbReference>
<dbReference type="InterPro" id="IPR001296">
    <property type="entry name" value="Glyco_trans_1"/>
</dbReference>
<protein>
    <submittedName>
        <fullName evidence="2">Glycosyltransferase family 4 protein</fullName>
    </submittedName>
</protein>
<proteinExistence type="predicted"/>
<sequence>MKLLFTYFIPSGGIETLNRLRYHALGAAGIEVHALYLWNGAGTQNMAGIPHFVTNNDFEILEVLRNGYDAVVVICDHLMLQRLRGLGYGGPLIYEAQGLGTKEQAEGTLAFASAFIRMYAQGVISPPTSHLMDIFQRYLGDFPRFYVQNMIDTGQFSHRPSPWLNPDGDPIVGWIGRLEANKNWPLCLRIAARLAAEKPNLRLWLFEDATISEPGERERFVALVRELGLEPNLVVRSNIPHSHMPHYLSAIGDSGGLLLSTSYAEGFGYAVAEAMSCRCPVVSTDSDGVRCFIDHDRTGKFFRSGGVDEAVSEARTLMNDRALAERIRDEAQLHVRQHFSLGRYAADIVNVLTALGLRR</sequence>
<feature type="domain" description="Glycosyl transferase family 1" evidence="1">
    <location>
        <begin position="164"/>
        <end position="332"/>
    </location>
</feature>
<dbReference type="CDD" id="cd03801">
    <property type="entry name" value="GT4_PimA-like"/>
    <property type="match status" value="1"/>
</dbReference>
<keyword evidence="3" id="KW-1185">Reference proteome</keyword>
<dbReference type="Proteomes" id="UP000670947">
    <property type="component" value="Unassembled WGS sequence"/>
</dbReference>
<gene>
    <name evidence="2" type="ORF">I8J29_11265</name>
</gene>
<evidence type="ECO:0000313" key="3">
    <source>
        <dbReference type="Proteomes" id="UP000670947"/>
    </source>
</evidence>
<dbReference type="PANTHER" id="PTHR12526:SF630">
    <property type="entry name" value="GLYCOSYLTRANSFERASE"/>
    <property type="match status" value="1"/>
</dbReference>
<evidence type="ECO:0000313" key="2">
    <source>
        <dbReference type="EMBL" id="MBO7744779.1"/>
    </source>
</evidence>
<name>A0ABS3W902_9BACL</name>
<dbReference type="Gene3D" id="3.40.50.2000">
    <property type="entry name" value="Glycogen Phosphorylase B"/>
    <property type="match status" value="1"/>
</dbReference>